<sequence length="27" mass="3117">RDTVRSTDKINKAFKDNTKVLECSQGY</sequence>
<comment type="caution">
    <text evidence="1">The sequence shown here is derived from an EMBL/GenBank/DDBJ whole genome shotgun (WGS) entry which is preliminary data.</text>
</comment>
<dbReference type="AlphaFoldDB" id="A0A0F9H0G9"/>
<dbReference type="EMBL" id="LAZR01018434">
    <property type="protein sequence ID" value="KKL96431.1"/>
    <property type="molecule type" value="Genomic_DNA"/>
</dbReference>
<proteinExistence type="predicted"/>
<organism evidence="1">
    <name type="scientific">marine sediment metagenome</name>
    <dbReference type="NCBI Taxonomy" id="412755"/>
    <lineage>
        <taxon>unclassified sequences</taxon>
        <taxon>metagenomes</taxon>
        <taxon>ecological metagenomes</taxon>
    </lineage>
</organism>
<accession>A0A0F9H0G9</accession>
<reference evidence="1" key="1">
    <citation type="journal article" date="2015" name="Nature">
        <title>Complex archaea that bridge the gap between prokaryotes and eukaryotes.</title>
        <authorList>
            <person name="Spang A."/>
            <person name="Saw J.H."/>
            <person name="Jorgensen S.L."/>
            <person name="Zaremba-Niedzwiedzka K."/>
            <person name="Martijn J."/>
            <person name="Lind A.E."/>
            <person name="van Eijk R."/>
            <person name="Schleper C."/>
            <person name="Guy L."/>
            <person name="Ettema T.J."/>
        </authorList>
    </citation>
    <scope>NUCLEOTIDE SEQUENCE</scope>
</reference>
<evidence type="ECO:0000313" key="1">
    <source>
        <dbReference type="EMBL" id="KKL96431.1"/>
    </source>
</evidence>
<name>A0A0F9H0G9_9ZZZZ</name>
<protein>
    <submittedName>
        <fullName evidence="1">Uncharacterized protein</fullName>
    </submittedName>
</protein>
<gene>
    <name evidence="1" type="ORF">LCGC14_1844560</name>
</gene>
<feature type="non-terminal residue" evidence="1">
    <location>
        <position position="1"/>
    </location>
</feature>